<dbReference type="InterPro" id="IPR018958">
    <property type="entry name" value="Knr4/Smi1-like_dom"/>
</dbReference>
<keyword evidence="3" id="KW-1185">Reference proteome</keyword>
<sequence>MHPNVKLLTSLLPPPETPCCNWGDWDLVTSEIGSELPEDFKSLTETYGVATFCGCLWFHTPFYFAGVDAPGVEEAPSYLAMLLSRFEEMDAVAGGRECVPFPQYPESGGLLPIGATDNGDILCWITTGEPNDWGLFFWSFPGIETYTLPQTCITQMLLDLLSGESPLLPSALPPERFQKEHWRVD</sequence>
<feature type="domain" description="Knr4/Smi1-like" evidence="1">
    <location>
        <begin position="28"/>
        <end position="142"/>
    </location>
</feature>
<reference evidence="2" key="1">
    <citation type="submission" date="2021-11" db="EMBL/GenBank/DDBJ databases">
        <title>Genome sequence.</title>
        <authorList>
            <person name="Sun Q."/>
        </authorList>
    </citation>
    <scope>NUCLEOTIDE SEQUENCE</scope>
    <source>
        <strain evidence="2">JC732</strain>
    </source>
</reference>
<organism evidence="2 3">
    <name type="scientific">Blastopirellula sediminis</name>
    <dbReference type="NCBI Taxonomy" id="2894196"/>
    <lineage>
        <taxon>Bacteria</taxon>
        <taxon>Pseudomonadati</taxon>
        <taxon>Planctomycetota</taxon>
        <taxon>Planctomycetia</taxon>
        <taxon>Pirellulales</taxon>
        <taxon>Pirellulaceae</taxon>
        <taxon>Blastopirellula</taxon>
    </lineage>
</organism>
<dbReference type="EMBL" id="JAJKFT010000004">
    <property type="protein sequence ID" value="MCC9627727.1"/>
    <property type="molecule type" value="Genomic_DNA"/>
</dbReference>
<dbReference type="Proteomes" id="UP001139103">
    <property type="component" value="Unassembled WGS sequence"/>
</dbReference>
<accession>A0A9X1MKR2</accession>
<dbReference type="InterPro" id="IPR037883">
    <property type="entry name" value="Knr4/Smi1-like_sf"/>
</dbReference>
<evidence type="ECO:0000313" key="3">
    <source>
        <dbReference type="Proteomes" id="UP001139103"/>
    </source>
</evidence>
<name>A0A9X1MKR2_9BACT</name>
<dbReference type="Pfam" id="PF09346">
    <property type="entry name" value="SMI1_KNR4"/>
    <property type="match status" value="1"/>
</dbReference>
<proteinExistence type="predicted"/>
<dbReference type="AlphaFoldDB" id="A0A9X1MKR2"/>
<evidence type="ECO:0000313" key="2">
    <source>
        <dbReference type="EMBL" id="MCC9627727.1"/>
    </source>
</evidence>
<comment type="caution">
    <text evidence="2">The sequence shown here is derived from an EMBL/GenBank/DDBJ whole genome shotgun (WGS) entry which is preliminary data.</text>
</comment>
<dbReference type="SUPFAM" id="SSF160631">
    <property type="entry name" value="SMI1/KNR4-like"/>
    <property type="match status" value="1"/>
</dbReference>
<protein>
    <submittedName>
        <fullName evidence="2">SMI1/KNR4 family protein</fullName>
    </submittedName>
</protein>
<evidence type="ECO:0000259" key="1">
    <source>
        <dbReference type="Pfam" id="PF09346"/>
    </source>
</evidence>
<dbReference type="RefSeq" id="WP_230216350.1">
    <property type="nucleotide sequence ID" value="NZ_JAJKFT010000004.1"/>
</dbReference>
<gene>
    <name evidence="2" type="ORF">LOC68_04920</name>
</gene>